<organism evidence="1">
    <name type="scientific">marine sediment metagenome</name>
    <dbReference type="NCBI Taxonomy" id="412755"/>
    <lineage>
        <taxon>unclassified sequences</taxon>
        <taxon>metagenomes</taxon>
        <taxon>ecological metagenomes</taxon>
    </lineage>
</organism>
<sequence length="70" mass="8416">MTMSYEVYQNEKDDLWQWRIVDDEGKEIARSRIAHGHPGDCHSELIRVKQIEQKPERIPHIFNKRSKREG</sequence>
<proteinExistence type="predicted"/>
<dbReference type="Gene3D" id="2.30.29.80">
    <property type="match status" value="1"/>
</dbReference>
<accession>A0A0F9TQA7</accession>
<dbReference type="SUPFAM" id="SSF160113">
    <property type="entry name" value="YegP-like"/>
    <property type="match status" value="1"/>
</dbReference>
<evidence type="ECO:0000313" key="1">
    <source>
        <dbReference type="EMBL" id="KKN81519.1"/>
    </source>
</evidence>
<gene>
    <name evidence="1" type="ORF">LCGC14_0317780</name>
</gene>
<protein>
    <recommendedName>
        <fullName evidence="2">DUF1508 domain-containing protein</fullName>
    </recommendedName>
</protein>
<name>A0A0F9TQA7_9ZZZZ</name>
<reference evidence="1" key="1">
    <citation type="journal article" date="2015" name="Nature">
        <title>Complex archaea that bridge the gap between prokaryotes and eukaryotes.</title>
        <authorList>
            <person name="Spang A."/>
            <person name="Saw J.H."/>
            <person name="Jorgensen S.L."/>
            <person name="Zaremba-Niedzwiedzka K."/>
            <person name="Martijn J."/>
            <person name="Lind A.E."/>
            <person name="van Eijk R."/>
            <person name="Schleper C."/>
            <person name="Guy L."/>
            <person name="Ettema T.J."/>
        </authorList>
    </citation>
    <scope>NUCLEOTIDE SEQUENCE</scope>
</reference>
<dbReference type="AlphaFoldDB" id="A0A0F9TQA7"/>
<evidence type="ECO:0008006" key="2">
    <source>
        <dbReference type="Google" id="ProtNLM"/>
    </source>
</evidence>
<dbReference type="InterPro" id="IPR036913">
    <property type="entry name" value="YegP-like_sf"/>
</dbReference>
<dbReference type="EMBL" id="LAZR01000213">
    <property type="protein sequence ID" value="KKN81519.1"/>
    <property type="molecule type" value="Genomic_DNA"/>
</dbReference>
<comment type="caution">
    <text evidence="1">The sequence shown here is derived from an EMBL/GenBank/DDBJ whole genome shotgun (WGS) entry which is preliminary data.</text>
</comment>